<dbReference type="STRING" id="889453.SAMN03080601_01756"/>
<dbReference type="Proteomes" id="UP000191055">
    <property type="component" value="Unassembled WGS sequence"/>
</dbReference>
<dbReference type="Pfam" id="PF02585">
    <property type="entry name" value="PIG-L"/>
    <property type="match status" value="1"/>
</dbReference>
<reference evidence="1 2" key="1">
    <citation type="submission" date="2017-02" db="EMBL/GenBank/DDBJ databases">
        <authorList>
            <person name="Peterson S.W."/>
        </authorList>
    </citation>
    <scope>NUCLEOTIDE SEQUENCE [LARGE SCALE GENOMIC DNA]</scope>
    <source>
        <strain evidence="1 2">DSM 24412</strain>
    </source>
</reference>
<protein>
    <submittedName>
        <fullName evidence="1">GlcNAc-PI de-N-acetylase</fullName>
    </submittedName>
</protein>
<dbReference type="Gene3D" id="3.40.50.10320">
    <property type="entry name" value="LmbE-like"/>
    <property type="match status" value="1"/>
</dbReference>
<dbReference type="RefSeq" id="WP_079557596.1">
    <property type="nucleotide sequence ID" value="NZ_CP021904.1"/>
</dbReference>
<sequence>MLAKEEKTAVVIVAHPDDETLWSGGVILSHPTYKWFIISLCRGKDTDRAPKFIKALKALKAKGAIGDLDDGPEQTPLATDVVENAILELLPVTHFDMIITHSPFGEYTRHFRHEEIGKAVVNLWNGNKIAANCLWAYAYEDGNKSFLPRPIEGATVYMKLPKLIWIEKFKIIIEIYGFKSDSWEAKTTPKTESFWQFDNPLSALRWLERMK</sequence>
<gene>
    <name evidence="1" type="ORF">SAMN03080601_01756</name>
</gene>
<dbReference type="InterPro" id="IPR024078">
    <property type="entry name" value="LmbE-like_dom_sf"/>
</dbReference>
<dbReference type="OrthoDB" id="9790023at2"/>
<dbReference type="AlphaFoldDB" id="A0A1T5G7S3"/>
<dbReference type="KEGG" id="asx:CDL62_01290"/>
<dbReference type="InterPro" id="IPR003737">
    <property type="entry name" value="GlcNAc_PI_deacetylase-related"/>
</dbReference>
<accession>A0A1T5G7S3</accession>
<evidence type="ECO:0000313" key="2">
    <source>
        <dbReference type="Proteomes" id="UP000191055"/>
    </source>
</evidence>
<keyword evidence="2" id="KW-1185">Reference proteome</keyword>
<evidence type="ECO:0000313" key="1">
    <source>
        <dbReference type="EMBL" id="SKC04371.1"/>
    </source>
</evidence>
<dbReference type="EMBL" id="FUYV01000009">
    <property type="protein sequence ID" value="SKC04371.1"/>
    <property type="molecule type" value="Genomic_DNA"/>
</dbReference>
<name>A0A1T5G7S3_9BACT</name>
<dbReference type="SUPFAM" id="SSF102588">
    <property type="entry name" value="LmbE-like"/>
    <property type="match status" value="1"/>
</dbReference>
<proteinExistence type="predicted"/>
<organism evidence="1 2">
    <name type="scientific">Alkalitalea saponilacus</name>
    <dbReference type="NCBI Taxonomy" id="889453"/>
    <lineage>
        <taxon>Bacteria</taxon>
        <taxon>Pseudomonadati</taxon>
        <taxon>Bacteroidota</taxon>
        <taxon>Bacteroidia</taxon>
        <taxon>Marinilabiliales</taxon>
        <taxon>Marinilabiliaceae</taxon>
        <taxon>Alkalitalea</taxon>
    </lineage>
</organism>